<proteinExistence type="predicted"/>
<dbReference type="Pfam" id="PF05065">
    <property type="entry name" value="Phage_capsid"/>
    <property type="match status" value="1"/>
</dbReference>
<dbReference type="SUPFAM" id="SSF56563">
    <property type="entry name" value="Major capsid protein gp5"/>
    <property type="match status" value="1"/>
</dbReference>
<comment type="subcellular location">
    <subcellularLocation>
        <location evidence="1">Virion</location>
    </subcellularLocation>
</comment>
<organism evidence="3">
    <name type="scientific">Streptomyces sp. Y1</name>
    <dbReference type="NCBI Taxonomy" id="3238634"/>
    <lineage>
        <taxon>Bacteria</taxon>
        <taxon>Bacillati</taxon>
        <taxon>Actinomycetota</taxon>
        <taxon>Actinomycetes</taxon>
        <taxon>Kitasatosporales</taxon>
        <taxon>Streptomycetaceae</taxon>
        <taxon>Streptomyces</taxon>
    </lineage>
</organism>
<dbReference type="EMBL" id="CP163445">
    <property type="protein sequence ID" value="XDQ79410.1"/>
    <property type="molecule type" value="Genomic_DNA"/>
</dbReference>
<accession>A0AB39TJP0</accession>
<dbReference type="NCBIfam" id="TIGR01554">
    <property type="entry name" value="major_cap_HK97"/>
    <property type="match status" value="1"/>
</dbReference>
<evidence type="ECO:0000259" key="2">
    <source>
        <dbReference type="Pfam" id="PF05065"/>
    </source>
</evidence>
<dbReference type="RefSeq" id="WP_369183323.1">
    <property type="nucleotide sequence ID" value="NZ_CP163445.1"/>
</dbReference>
<evidence type="ECO:0000313" key="3">
    <source>
        <dbReference type="EMBL" id="XDQ79410.1"/>
    </source>
</evidence>
<reference evidence="3" key="1">
    <citation type="submission" date="2024-07" db="EMBL/GenBank/DDBJ databases">
        <authorList>
            <person name="Yu S.T."/>
        </authorList>
    </citation>
    <scope>NUCLEOTIDE SEQUENCE</scope>
    <source>
        <strain evidence="3">Y1</strain>
    </source>
</reference>
<gene>
    <name evidence="3" type="ORF">AB2U05_13530</name>
</gene>
<name>A0AB39TJP0_9ACTN</name>
<dbReference type="InterPro" id="IPR024455">
    <property type="entry name" value="Phage_capsid"/>
</dbReference>
<dbReference type="InterPro" id="IPR054612">
    <property type="entry name" value="Phage_capsid-like_C"/>
</dbReference>
<evidence type="ECO:0000256" key="1">
    <source>
        <dbReference type="ARBA" id="ARBA00004328"/>
    </source>
</evidence>
<sequence length="419" mass="44854">MPPTLEEQRTALLARLDDTSLTTEQVHEIVAEARGLADAIQAESDRAAARAALLRTAPAAPATSAVPDGGAPLTPAEAGTFRSLAQRFADSDGLREYRARDKRGQFQVEMRDINPNQLLSRDAPAGTITNPNVPHLPQLVPGIVKTTPDLPLLVADLLDQQNADYNVLEYIRETSGPAGAGSTWNKAAVVPEGTAKPQSTLTFDTITTTLKTVAHWMPITRQAADDNGQLTGYIQGRLTYGLRFLRDRQLLNGNGTTEMQGILTTPGIGTYQQPKPTAPATDEPPLVDIRRAKTVAEIAGFPPDGVIVHPQDWEAIELDQAPGSGVFRVIANVQGEATPRVWGLNVVSTVAIAQGTALVGGFRQGATLWSRQGITVLMTDSHADFFTANTLVILAEFRANLAVYQPKAFVKVTFAAATV</sequence>
<dbReference type="Gene3D" id="3.30.2400.10">
    <property type="entry name" value="Major capsid protein gp5"/>
    <property type="match status" value="1"/>
</dbReference>
<dbReference type="AlphaFoldDB" id="A0AB39TJP0"/>
<feature type="domain" description="Phage capsid-like C-terminal" evidence="2">
    <location>
        <begin position="156"/>
        <end position="414"/>
    </location>
</feature>
<protein>
    <submittedName>
        <fullName evidence="3">Phage major capsid protein</fullName>
    </submittedName>
</protein>
<dbReference type="Gene3D" id="3.30.2320.10">
    <property type="entry name" value="hypothetical protein PF0899 domain"/>
    <property type="match status" value="1"/>
</dbReference>